<dbReference type="OrthoDB" id="2361512at2"/>
<evidence type="ECO:0008006" key="3">
    <source>
        <dbReference type="Google" id="ProtNLM"/>
    </source>
</evidence>
<evidence type="ECO:0000313" key="1">
    <source>
        <dbReference type="EMBL" id="SFG34727.1"/>
    </source>
</evidence>
<dbReference type="Pfam" id="PF11687">
    <property type="entry name" value="DUF3284"/>
    <property type="match status" value="1"/>
</dbReference>
<dbReference type="AlphaFoldDB" id="A0A1I2R800"/>
<accession>A0A1I2R800</accession>
<sequence>MKVSTTLNVSAEYMFSRLVDNALYDIKQETGKSISADELEGVSYKTHVDKRTPAKLLITKIVKNRSYHYKLESKDEVLNAAYELVELAKDKVCVTYSESLLEKKPLAKFRLKVETKCLGWLRRYNFVKLLKNFEVGY</sequence>
<proteinExistence type="predicted"/>
<dbReference type="GeneID" id="29802789"/>
<reference evidence="2" key="1">
    <citation type="submission" date="2016-10" db="EMBL/GenBank/DDBJ databases">
        <authorList>
            <person name="Varghese N."/>
            <person name="Submissions S."/>
        </authorList>
    </citation>
    <scope>NUCLEOTIDE SEQUENCE [LARGE SCALE GENOMIC DNA]</scope>
    <source>
        <strain evidence="2">DSM 20403</strain>
    </source>
</reference>
<protein>
    <recommendedName>
        <fullName evidence="3">DUF3284 domain-containing protein</fullName>
    </recommendedName>
</protein>
<gene>
    <name evidence="1" type="ORF">SAMN02910432_00998</name>
</gene>
<dbReference type="EMBL" id="FOPI01000013">
    <property type="protein sequence ID" value="SFG34727.1"/>
    <property type="molecule type" value="Genomic_DNA"/>
</dbReference>
<dbReference type="Proteomes" id="UP000182635">
    <property type="component" value="Unassembled WGS sequence"/>
</dbReference>
<dbReference type="RefSeq" id="WP_014073116.1">
    <property type="nucleotide sequence ID" value="NZ_AYYL01000008.1"/>
</dbReference>
<evidence type="ECO:0000313" key="2">
    <source>
        <dbReference type="Proteomes" id="UP000182635"/>
    </source>
</evidence>
<dbReference type="InterPro" id="IPR021701">
    <property type="entry name" value="DUF3284"/>
</dbReference>
<organism evidence="1 2">
    <name type="scientific">Ligilactobacillus ruminis DSM 20403 = NBRC 102161</name>
    <dbReference type="NCBI Taxonomy" id="1423798"/>
    <lineage>
        <taxon>Bacteria</taxon>
        <taxon>Bacillati</taxon>
        <taxon>Bacillota</taxon>
        <taxon>Bacilli</taxon>
        <taxon>Lactobacillales</taxon>
        <taxon>Lactobacillaceae</taxon>
        <taxon>Ligilactobacillus</taxon>
    </lineage>
</organism>
<name>A0A1I2R800_9LACO</name>